<protein>
    <submittedName>
        <fullName evidence="1">Uncharacterized protein</fullName>
    </submittedName>
</protein>
<proteinExistence type="predicted"/>
<evidence type="ECO:0000313" key="1">
    <source>
        <dbReference type="EMBL" id="CNU50681.1"/>
    </source>
</evidence>
<organism evidence="1 2">
    <name type="scientific">Salmonella enterica subsp. enterica serovar Bovismorbificans</name>
    <dbReference type="NCBI Taxonomy" id="58097"/>
    <lineage>
        <taxon>Bacteria</taxon>
        <taxon>Pseudomonadati</taxon>
        <taxon>Pseudomonadota</taxon>
        <taxon>Gammaproteobacteria</taxon>
        <taxon>Enterobacterales</taxon>
        <taxon>Enterobacteriaceae</taxon>
        <taxon>Salmonella</taxon>
    </lineage>
</organism>
<reference evidence="1 2" key="1">
    <citation type="submission" date="2015-03" db="EMBL/GenBank/DDBJ databases">
        <authorList>
            <consortium name="Pathogen Informatics"/>
        </authorList>
    </citation>
    <scope>NUCLEOTIDE SEQUENCE [LARGE SCALE GENOMIC DNA]</scope>
    <source>
        <strain evidence="1 2">D4891</strain>
    </source>
</reference>
<evidence type="ECO:0000313" key="2">
    <source>
        <dbReference type="Proteomes" id="UP000042394"/>
    </source>
</evidence>
<accession>A0A655D8R5</accession>
<dbReference type="AlphaFoldDB" id="A0A655D8R5"/>
<gene>
    <name evidence="1" type="ORF">ERS008207_02859</name>
</gene>
<name>A0A655D8R5_SALET</name>
<dbReference type="Proteomes" id="UP000042394">
    <property type="component" value="Unassembled WGS sequence"/>
</dbReference>
<sequence>MIQRLRKRLSPVDTPGLLGPERLRFVNGTLIKFAKRHHALLLNLRLTAGWLR</sequence>
<dbReference type="EMBL" id="CQPD01000028">
    <property type="protein sequence ID" value="CNU50681.1"/>
    <property type="molecule type" value="Genomic_DNA"/>
</dbReference>